<reference evidence="1" key="1">
    <citation type="submission" date="2020-03" db="EMBL/GenBank/DDBJ databases">
        <title>The deep terrestrial virosphere.</title>
        <authorList>
            <person name="Holmfeldt K."/>
            <person name="Nilsson E."/>
            <person name="Simone D."/>
            <person name="Lopez-Fernandez M."/>
            <person name="Wu X."/>
            <person name="de Brujin I."/>
            <person name="Lundin D."/>
            <person name="Andersson A."/>
            <person name="Bertilsson S."/>
            <person name="Dopson M."/>
        </authorList>
    </citation>
    <scope>NUCLEOTIDE SEQUENCE</scope>
    <source>
        <strain evidence="2">MM415A00499</strain>
        <strain evidence="1">MM415B01425</strain>
    </source>
</reference>
<organism evidence="1">
    <name type="scientific">viral metagenome</name>
    <dbReference type="NCBI Taxonomy" id="1070528"/>
    <lineage>
        <taxon>unclassified sequences</taxon>
        <taxon>metagenomes</taxon>
        <taxon>organismal metagenomes</taxon>
    </lineage>
</organism>
<proteinExistence type="predicted"/>
<evidence type="ECO:0000313" key="1">
    <source>
        <dbReference type="EMBL" id="QJA58658.1"/>
    </source>
</evidence>
<sequence>MPTPPKPNETRAAFIARCAKYMHDSEGMKGEKRAQGLARCYSMWRRRGKVRKKAQARSK</sequence>
<gene>
    <name evidence="2" type="ORF">MM415A00499_0028</name>
    <name evidence="1" type="ORF">MM415B01425_0003</name>
</gene>
<dbReference type="EMBL" id="MT142468">
    <property type="protein sequence ID" value="QJA81753.1"/>
    <property type="molecule type" value="Genomic_DNA"/>
</dbReference>
<dbReference type="AlphaFoldDB" id="A0A6M3INI6"/>
<evidence type="ECO:0000313" key="2">
    <source>
        <dbReference type="EMBL" id="QJA81753.1"/>
    </source>
</evidence>
<dbReference type="EMBL" id="MT141334">
    <property type="protein sequence ID" value="QJA58658.1"/>
    <property type="molecule type" value="Genomic_DNA"/>
</dbReference>
<name>A0A6M3INI6_9ZZZZ</name>
<protein>
    <submittedName>
        <fullName evidence="1">Uncharacterized protein</fullName>
    </submittedName>
</protein>
<accession>A0A6M3INI6</accession>